<dbReference type="EMBL" id="CATNWA010016307">
    <property type="protein sequence ID" value="CAI9591606.1"/>
    <property type="molecule type" value="Genomic_DNA"/>
</dbReference>
<gene>
    <name evidence="1" type="ORF">SPARVUS_LOCUS11242393</name>
</gene>
<keyword evidence="2" id="KW-1185">Reference proteome</keyword>
<comment type="caution">
    <text evidence="1">The sequence shown here is derived from an EMBL/GenBank/DDBJ whole genome shotgun (WGS) entry which is preliminary data.</text>
</comment>
<sequence>FVFSGRGHTSAAIGSLACQSPCPSRDLVIVRGADGRGLYVNNTDHSPARSNRLLCIAQHSRAIQSSLFP</sequence>
<protein>
    <submittedName>
        <fullName evidence="1">Uncharacterized protein</fullName>
    </submittedName>
</protein>
<organism evidence="1 2">
    <name type="scientific">Staurois parvus</name>
    <dbReference type="NCBI Taxonomy" id="386267"/>
    <lineage>
        <taxon>Eukaryota</taxon>
        <taxon>Metazoa</taxon>
        <taxon>Chordata</taxon>
        <taxon>Craniata</taxon>
        <taxon>Vertebrata</taxon>
        <taxon>Euteleostomi</taxon>
        <taxon>Amphibia</taxon>
        <taxon>Batrachia</taxon>
        <taxon>Anura</taxon>
        <taxon>Neobatrachia</taxon>
        <taxon>Ranoidea</taxon>
        <taxon>Ranidae</taxon>
        <taxon>Staurois</taxon>
    </lineage>
</organism>
<accession>A0ABN9F627</accession>
<name>A0ABN9F627_9NEOB</name>
<evidence type="ECO:0000313" key="2">
    <source>
        <dbReference type="Proteomes" id="UP001162483"/>
    </source>
</evidence>
<reference evidence="1" key="1">
    <citation type="submission" date="2023-05" db="EMBL/GenBank/DDBJ databases">
        <authorList>
            <person name="Stuckert A."/>
        </authorList>
    </citation>
    <scope>NUCLEOTIDE SEQUENCE</scope>
</reference>
<proteinExistence type="predicted"/>
<dbReference type="Proteomes" id="UP001162483">
    <property type="component" value="Unassembled WGS sequence"/>
</dbReference>
<evidence type="ECO:0000313" key="1">
    <source>
        <dbReference type="EMBL" id="CAI9591606.1"/>
    </source>
</evidence>
<feature type="non-terminal residue" evidence="1">
    <location>
        <position position="1"/>
    </location>
</feature>